<dbReference type="SUPFAM" id="SSF46785">
    <property type="entry name" value="Winged helix' DNA-binding domain"/>
    <property type="match status" value="1"/>
</dbReference>
<dbReference type="AlphaFoldDB" id="A0ABD6AX69"/>
<evidence type="ECO:0000256" key="3">
    <source>
        <dbReference type="ARBA" id="ARBA00023163"/>
    </source>
</evidence>
<dbReference type="NCBIfam" id="NF033788">
    <property type="entry name" value="HTH_metalloreg"/>
    <property type="match status" value="1"/>
</dbReference>
<organism evidence="5 6">
    <name type="scientific">Halomarina rubra</name>
    <dbReference type="NCBI Taxonomy" id="2071873"/>
    <lineage>
        <taxon>Archaea</taxon>
        <taxon>Methanobacteriati</taxon>
        <taxon>Methanobacteriota</taxon>
        <taxon>Stenosarchaea group</taxon>
        <taxon>Halobacteria</taxon>
        <taxon>Halobacteriales</taxon>
        <taxon>Natronomonadaceae</taxon>
        <taxon>Halomarina</taxon>
    </lineage>
</organism>
<dbReference type="InterPro" id="IPR036388">
    <property type="entry name" value="WH-like_DNA-bd_sf"/>
</dbReference>
<dbReference type="PRINTS" id="PR00778">
    <property type="entry name" value="HTHARSR"/>
</dbReference>
<accession>A0ABD6AX69</accession>
<dbReference type="GO" id="GO:0003677">
    <property type="term" value="F:DNA binding"/>
    <property type="evidence" value="ECO:0007669"/>
    <property type="project" value="UniProtKB-KW"/>
</dbReference>
<proteinExistence type="predicted"/>
<protein>
    <submittedName>
        <fullName evidence="5">ArsR/SmtB family transcription factor</fullName>
    </submittedName>
</protein>
<evidence type="ECO:0000313" key="6">
    <source>
        <dbReference type="Proteomes" id="UP001597187"/>
    </source>
</evidence>
<dbReference type="RefSeq" id="WP_250874128.1">
    <property type="nucleotide sequence ID" value="NZ_JALXFV010000006.1"/>
</dbReference>
<keyword evidence="2" id="KW-0238">DNA-binding</keyword>
<dbReference type="Proteomes" id="UP001597187">
    <property type="component" value="Unassembled WGS sequence"/>
</dbReference>
<dbReference type="SMART" id="SM00418">
    <property type="entry name" value="HTH_ARSR"/>
    <property type="match status" value="1"/>
</dbReference>
<sequence>MSLFDVLGSKPRLRIIQELTTEPRYVSELAERVGMDGKSAVHHLNVLEEAGIVDSYRTSRRKYYRLRRTVEFSASPPPSRSFCLYTGDTIEPTETETETLSAN</sequence>
<evidence type="ECO:0000256" key="2">
    <source>
        <dbReference type="ARBA" id="ARBA00023125"/>
    </source>
</evidence>
<dbReference type="InterPro" id="IPR001845">
    <property type="entry name" value="HTH_ArsR_DNA-bd_dom"/>
</dbReference>
<dbReference type="Pfam" id="PF12840">
    <property type="entry name" value="HTH_20"/>
    <property type="match status" value="1"/>
</dbReference>
<evidence type="ECO:0000313" key="5">
    <source>
        <dbReference type="EMBL" id="MFD1514157.1"/>
    </source>
</evidence>
<gene>
    <name evidence="5" type="ORF">ACFSBT_12805</name>
</gene>
<keyword evidence="3" id="KW-0804">Transcription</keyword>
<dbReference type="InterPro" id="IPR011991">
    <property type="entry name" value="ArsR-like_HTH"/>
</dbReference>
<dbReference type="EMBL" id="JBHUDC010000006">
    <property type="protein sequence ID" value="MFD1514157.1"/>
    <property type="molecule type" value="Genomic_DNA"/>
</dbReference>
<evidence type="ECO:0000259" key="4">
    <source>
        <dbReference type="PROSITE" id="PS50987"/>
    </source>
</evidence>
<comment type="caution">
    <text evidence="5">The sequence shown here is derived from an EMBL/GenBank/DDBJ whole genome shotgun (WGS) entry which is preliminary data.</text>
</comment>
<dbReference type="PROSITE" id="PS50987">
    <property type="entry name" value="HTH_ARSR_2"/>
    <property type="match status" value="1"/>
</dbReference>
<dbReference type="PANTHER" id="PTHR33154">
    <property type="entry name" value="TRANSCRIPTIONAL REGULATOR, ARSR FAMILY"/>
    <property type="match status" value="1"/>
</dbReference>
<keyword evidence="1" id="KW-0805">Transcription regulation</keyword>
<dbReference type="Gene3D" id="1.10.10.10">
    <property type="entry name" value="Winged helix-like DNA-binding domain superfamily/Winged helix DNA-binding domain"/>
    <property type="match status" value="1"/>
</dbReference>
<reference evidence="5 6" key="1">
    <citation type="journal article" date="2019" name="Int. J. Syst. Evol. Microbiol.">
        <title>The Global Catalogue of Microorganisms (GCM) 10K type strain sequencing project: providing services to taxonomists for standard genome sequencing and annotation.</title>
        <authorList>
            <consortium name="The Broad Institute Genomics Platform"/>
            <consortium name="The Broad Institute Genome Sequencing Center for Infectious Disease"/>
            <person name="Wu L."/>
            <person name="Ma J."/>
        </authorList>
    </citation>
    <scope>NUCLEOTIDE SEQUENCE [LARGE SCALE GENOMIC DNA]</scope>
    <source>
        <strain evidence="5 6">CGMCC 1.12563</strain>
    </source>
</reference>
<dbReference type="InterPro" id="IPR036390">
    <property type="entry name" value="WH_DNA-bd_sf"/>
</dbReference>
<dbReference type="InterPro" id="IPR051081">
    <property type="entry name" value="HTH_MetalResp_TranReg"/>
</dbReference>
<keyword evidence="6" id="KW-1185">Reference proteome</keyword>
<feature type="domain" description="HTH arsR-type" evidence="4">
    <location>
        <begin position="1"/>
        <end position="96"/>
    </location>
</feature>
<evidence type="ECO:0000256" key="1">
    <source>
        <dbReference type="ARBA" id="ARBA00023015"/>
    </source>
</evidence>
<dbReference type="PANTHER" id="PTHR33154:SF33">
    <property type="entry name" value="TRANSCRIPTIONAL REPRESSOR SDPR"/>
    <property type="match status" value="1"/>
</dbReference>
<name>A0ABD6AX69_9EURY</name>
<dbReference type="CDD" id="cd00090">
    <property type="entry name" value="HTH_ARSR"/>
    <property type="match status" value="1"/>
</dbReference>